<gene>
    <name evidence="1" type="ORF">BW900_30125</name>
</gene>
<evidence type="ECO:0000313" key="1">
    <source>
        <dbReference type="EMBL" id="OOR02868.1"/>
    </source>
</evidence>
<dbReference type="Proteomes" id="UP000190696">
    <property type="component" value="Unassembled WGS sequence"/>
</dbReference>
<comment type="caution">
    <text evidence="1">The sequence shown here is derived from an EMBL/GenBank/DDBJ whole genome shotgun (WGS) entry which is preliminary data.</text>
</comment>
<organism evidence="1 2">
    <name type="scientific">Bacillus mycoides</name>
    <dbReference type="NCBI Taxonomy" id="1405"/>
    <lineage>
        <taxon>Bacteria</taxon>
        <taxon>Bacillati</taxon>
        <taxon>Bacillota</taxon>
        <taxon>Bacilli</taxon>
        <taxon>Bacillales</taxon>
        <taxon>Bacillaceae</taxon>
        <taxon>Bacillus</taxon>
        <taxon>Bacillus cereus group</taxon>
    </lineage>
</organism>
<dbReference type="AlphaFoldDB" id="A0A1S9SYR2"/>
<reference evidence="1 2" key="1">
    <citation type="submission" date="2017-01" db="EMBL/GenBank/DDBJ databases">
        <title>Bacillus cereus isolates.</title>
        <authorList>
            <person name="Beno S.M."/>
        </authorList>
    </citation>
    <scope>NUCLEOTIDE SEQUENCE [LARGE SCALE GENOMIC DNA]</scope>
    <source>
        <strain evidence="1 2">FSL W7-1108</strain>
    </source>
</reference>
<sequence length="218" mass="25671">MCSQKSRLFNLKLIRDELKKRDWAVDAFLFQYKKREYIVLVKVYSKGETKDSPYAIVKLEFIKKGHGSESICAYADLYKLHFPTYKSFREFFEIDFDQENLGDIIQQFTQYFSTFIPNQLIINKESALEKSITRYLNKSDSDGIYCFGVKRNGLKNDGTPGQRRPENNQKAELLRPELFKKLKDVLTISFCFSEDPARETSDEIILLRWAERNRSLVL</sequence>
<protein>
    <submittedName>
        <fullName evidence="1">Uncharacterized protein</fullName>
    </submittedName>
</protein>
<dbReference type="RefSeq" id="WP_078177422.1">
    <property type="nucleotide sequence ID" value="NZ_MUAI01000079.1"/>
</dbReference>
<dbReference type="Pfam" id="PF19503">
    <property type="entry name" value="DUF6037"/>
    <property type="match status" value="1"/>
</dbReference>
<evidence type="ECO:0000313" key="2">
    <source>
        <dbReference type="Proteomes" id="UP000190696"/>
    </source>
</evidence>
<proteinExistence type="predicted"/>
<name>A0A1S9SYR2_BACMY</name>
<dbReference type="InterPro" id="IPR046100">
    <property type="entry name" value="DUF6037"/>
</dbReference>
<dbReference type="EMBL" id="MUAI01000079">
    <property type="protein sequence ID" value="OOR02868.1"/>
    <property type="molecule type" value="Genomic_DNA"/>
</dbReference>
<accession>A0A1S9SYR2</accession>